<dbReference type="Proteomes" id="UP000325785">
    <property type="component" value="Chromosome"/>
</dbReference>
<dbReference type="EMBL" id="CP031598">
    <property type="protein sequence ID" value="QEW27893.1"/>
    <property type="molecule type" value="Genomic_DNA"/>
</dbReference>
<feature type="chain" id="PRO_5024827175" description="DUF6647 domain-containing protein" evidence="1">
    <location>
        <begin position="31"/>
        <end position="180"/>
    </location>
</feature>
<dbReference type="Pfam" id="PF20352">
    <property type="entry name" value="DUF6647"/>
    <property type="match status" value="1"/>
</dbReference>
<reference evidence="3 4" key="1">
    <citation type="submission" date="2018-08" db="EMBL/GenBank/DDBJ databases">
        <title>Genetic Globetrotter - A new plasmid hitch-hiking vast phylogenetic and geographic distances.</title>
        <authorList>
            <person name="Vollmers J."/>
            <person name="Petersen J."/>
        </authorList>
    </citation>
    <scope>NUCLEOTIDE SEQUENCE [LARGE SCALE GENOMIC DNA]</scope>
    <source>
        <strain evidence="3 4">DSM 26383</strain>
    </source>
</reference>
<gene>
    <name evidence="3" type="ORF">RIdsm_03715</name>
</gene>
<protein>
    <recommendedName>
        <fullName evidence="2">DUF6647 domain-containing protein</fullName>
    </recommendedName>
</protein>
<evidence type="ECO:0000256" key="1">
    <source>
        <dbReference type="SAM" id="SignalP"/>
    </source>
</evidence>
<feature type="domain" description="DUF6647" evidence="2">
    <location>
        <begin position="33"/>
        <end position="180"/>
    </location>
</feature>
<keyword evidence="1" id="KW-0732">Signal</keyword>
<evidence type="ECO:0000313" key="3">
    <source>
        <dbReference type="EMBL" id="QEW27893.1"/>
    </source>
</evidence>
<sequence precursor="true">MQPLPRFARSRIAQMAIALCLGLGPTTTHAAEPRPDWQLATSLPDLIHTLDHWLDAESPYPARETAPRIRLISPQQARAMSNGGGRLGSTRRGLYDPDTQTIFLVRPWSMRNPQDVSVLLHELTHHRQATARHWYCPGQQELPAYRLQAAWLAERGESISINWIAASLAAGCTPDDFHPD</sequence>
<dbReference type="OrthoDB" id="7851356at2"/>
<dbReference type="RefSeq" id="WP_057819786.1">
    <property type="nucleotide sequence ID" value="NZ_CP031598.1"/>
</dbReference>
<dbReference type="KEGG" id="rid:RIdsm_03715"/>
<organism evidence="3 4">
    <name type="scientific">Roseovarius indicus</name>
    <dbReference type="NCBI Taxonomy" id="540747"/>
    <lineage>
        <taxon>Bacteria</taxon>
        <taxon>Pseudomonadati</taxon>
        <taxon>Pseudomonadota</taxon>
        <taxon>Alphaproteobacteria</taxon>
        <taxon>Rhodobacterales</taxon>
        <taxon>Roseobacteraceae</taxon>
        <taxon>Roseovarius</taxon>
    </lineage>
</organism>
<dbReference type="AlphaFoldDB" id="A0A5P3AGR6"/>
<evidence type="ECO:0000259" key="2">
    <source>
        <dbReference type="Pfam" id="PF20352"/>
    </source>
</evidence>
<proteinExistence type="predicted"/>
<name>A0A5P3AGR6_9RHOB</name>
<feature type="signal peptide" evidence="1">
    <location>
        <begin position="1"/>
        <end position="30"/>
    </location>
</feature>
<dbReference type="InterPro" id="IPR046589">
    <property type="entry name" value="DUF6647"/>
</dbReference>
<accession>A0A5P3AGR6</accession>
<evidence type="ECO:0000313" key="4">
    <source>
        <dbReference type="Proteomes" id="UP000325785"/>
    </source>
</evidence>